<dbReference type="Gene3D" id="1.10.357.10">
    <property type="entry name" value="Tetracycline Repressor, domain 2"/>
    <property type="match status" value="1"/>
</dbReference>
<sequence length="209" mass="22520">MPTPVVTRTPDRRVPSQRGLQTRRKLMEATIELLATRSYRDIKVMDVAHAVGTSPATFYQYFPDIEGVVLEASRLLAEETSAALDAFEDGSWSSDGLPGATRLVDAVLDGWSDHLPVMRVLTAVAAERDPRFVKAYFAATRPVARALTAATTQTTTPDDEGKELVHALVSGLTAAAGHENAGSVQGLTKRQRRRGLARLVHAAVTTADA</sequence>
<dbReference type="InterPro" id="IPR001647">
    <property type="entry name" value="HTH_TetR"/>
</dbReference>
<dbReference type="EMBL" id="BMTL01000007">
    <property type="protein sequence ID" value="GGR81742.1"/>
    <property type="molecule type" value="Genomic_DNA"/>
</dbReference>
<keyword evidence="8" id="KW-1185">Reference proteome</keyword>
<dbReference type="InterPro" id="IPR009057">
    <property type="entry name" value="Homeodomain-like_sf"/>
</dbReference>
<evidence type="ECO:0000256" key="1">
    <source>
        <dbReference type="ARBA" id="ARBA00023015"/>
    </source>
</evidence>
<name>A0A918FTK6_9ACTN</name>
<protein>
    <submittedName>
        <fullName evidence="7">TetR family transcriptional regulator</fullName>
    </submittedName>
</protein>
<feature type="region of interest" description="Disordered" evidence="5">
    <location>
        <begin position="1"/>
        <end position="20"/>
    </location>
</feature>
<evidence type="ECO:0000256" key="4">
    <source>
        <dbReference type="PROSITE-ProRule" id="PRU00335"/>
    </source>
</evidence>
<evidence type="ECO:0000313" key="7">
    <source>
        <dbReference type="EMBL" id="GGR81742.1"/>
    </source>
</evidence>
<evidence type="ECO:0000256" key="5">
    <source>
        <dbReference type="SAM" id="MobiDB-lite"/>
    </source>
</evidence>
<dbReference type="PANTHER" id="PTHR30055">
    <property type="entry name" value="HTH-TYPE TRANSCRIPTIONAL REGULATOR RUTR"/>
    <property type="match status" value="1"/>
</dbReference>
<feature type="DNA-binding region" description="H-T-H motif" evidence="4">
    <location>
        <begin position="43"/>
        <end position="62"/>
    </location>
</feature>
<evidence type="ECO:0000256" key="2">
    <source>
        <dbReference type="ARBA" id="ARBA00023125"/>
    </source>
</evidence>
<dbReference type="GO" id="GO:0000976">
    <property type="term" value="F:transcription cis-regulatory region binding"/>
    <property type="evidence" value="ECO:0007669"/>
    <property type="project" value="TreeGrafter"/>
</dbReference>
<dbReference type="SUPFAM" id="SSF46689">
    <property type="entry name" value="Homeodomain-like"/>
    <property type="match status" value="1"/>
</dbReference>
<organism evidence="7 8">
    <name type="scientific">Streptomyces humidus</name>
    <dbReference type="NCBI Taxonomy" id="52259"/>
    <lineage>
        <taxon>Bacteria</taxon>
        <taxon>Bacillati</taxon>
        <taxon>Actinomycetota</taxon>
        <taxon>Actinomycetes</taxon>
        <taxon>Kitasatosporales</taxon>
        <taxon>Streptomycetaceae</taxon>
        <taxon>Streptomyces</taxon>
    </lineage>
</organism>
<evidence type="ECO:0000313" key="8">
    <source>
        <dbReference type="Proteomes" id="UP000606194"/>
    </source>
</evidence>
<dbReference type="InterPro" id="IPR050109">
    <property type="entry name" value="HTH-type_TetR-like_transc_reg"/>
</dbReference>
<reference evidence="7" key="1">
    <citation type="journal article" date="2014" name="Int. J. Syst. Evol. Microbiol.">
        <title>Complete genome sequence of Corynebacterium casei LMG S-19264T (=DSM 44701T), isolated from a smear-ripened cheese.</title>
        <authorList>
            <consortium name="US DOE Joint Genome Institute (JGI-PGF)"/>
            <person name="Walter F."/>
            <person name="Albersmeier A."/>
            <person name="Kalinowski J."/>
            <person name="Ruckert C."/>
        </authorList>
    </citation>
    <scope>NUCLEOTIDE SEQUENCE</scope>
    <source>
        <strain evidence="7">JCM 4386</strain>
    </source>
</reference>
<dbReference type="Proteomes" id="UP000606194">
    <property type="component" value="Unassembled WGS sequence"/>
</dbReference>
<dbReference type="Pfam" id="PF00440">
    <property type="entry name" value="TetR_N"/>
    <property type="match status" value="1"/>
</dbReference>
<dbReference type="AlphaFoldDB" id="A0A918FTK6"/>
<evidence type="ECO:0000256" key="3">
    <source>
        <dbReference type="ARBA" id="ARBA00023163"/>
    </source>
</evidence>
<accession>A0A918FTK6</accession>
<keyword evidence="2 4" id="KW-0238">DNA-binding</keyword>
<comment type="caution">
    <text evidence="7">The sequence shown here is derived from an EMBL/GenBank/DDBJ whole genome shotgun (WGS) entry which is preliminary data.</text>
</comment>
<dbReference type="InterPro" id="IPR011075">
    <property type="entry name" value="TetR_C"/>
</dbReference>
<gene>
    <name evidence="7" type="ORF">GCM10010269_21190</name>
</gene>
<keyword evidence="1" id="KW-0805">Transcription regulation</keyword>
<dbReference type="PROSITE" id="PS50977">
    <property type="entry name" value="HTH_TETR_2"/>
    <property type="match status" value="1"/>
</dbReference>
<dbReference type="Pfam" id="PF19352">
    <property type="entry name" value="TetR_C_38"/>
    <property type="match status" value="1"/>
</dbReference>
<evidence type="ECO:0000259" key="6">
    <source>
        <dbReference type="PROSITE" id="PS50977"/>
    </source>
</evidence>
<reference evidence="7" key="2">
    <citation type="submission" date="2020-09" db="EMBL/GenBank/DDBJ databases">
        <authorList>
            <person name="Sun Q."/>
            <person name="Ohkuma M."/>
        </authorList>
    </citation>
    <scope>NUCLEOTIDE SEQUENCE</scope>
    <source>
        <strain evidence="7">JCM 4386</strain>
    </source>
</reference>
<feature type="domain" description="HTH tetR-type" evidence="6">
    <location>
        <begin position="20"/>
        <end position="80"/>
    </location>
</feature>
<dbReference type="GO" id="GO:0003700">
    <property type="term" value="F:DNA-binding transcription factor activity"/>
    <property type="evidence" value="ECO:0007669"/>
    <property type="project" value="TreeGrafter"/>
</dbReference>
<dbReference type="PANTHER" id="PTHR30055:SF234">
    <property type="entry name" value="HTH-TYPE TRANSCRIPTIONAL REGULATOR BETI"/>
    <property type="match status" value="1"/>
</dbReference>
<keyword evidence="3" id="KW-0804">Transcription</keyword>
<proteinExistence type="predicted"/>
<dbReference type="RefSeq" id="WP_190148990.1">
    <property type="nucleotide sequence ID" value="NZ_BMTL01000007.1"/>
</dbReference>